<gene>
    <name evidence="2" type="ORF">Tsubulata_014991</name>
</gene>
<protein>
    <recommendedName>
        <fullName evidence="4">DUF538 domain-containing protein</fullName>
    </recommendedName>
</protein>
<dbReference type="PANTHER" id="PTHR31676">
    <property type="entry name" value="T31J12.3 PROTEIN-RELATED"/>
    <property type="match status" value="1"/>
</dbReference>
<evidence type="ECO:0000313" key="3">
    <source>
        <dbReference type="Proteomes" id="UP001141552"/>
    </source>
</evidence>
<comment type="caution">
    <text evidence="2">The sequence shown here is derived from an EMBL/GenBank/DDBJ whole genome shotgun (WGS) entry which is preliminary data.</text>
</comment>
<dbReference type="InterPro" id="IPR036758">
    <property type="entry name" value="At5g01610-like"/>
</dbReference>
<dbReference type="Pfam" id="PF04398">
    <property type="entry name" value="DUF538"/>
    <property type="match status" value="1"/>
</dbReference>
<feature type="chain" id="PRO_5040109681" description="DUF538 domain-containing protein" evidence="1">
    <location>
        <begin position="31"/>
        <end position="168"/>
    </location>
</feature>
<organism evidence="2 3">
    <name type="scientific">Turnera subulata</name>
    <dbReference type="NCBI Taxonomy" id="218843"/>
    <lineage>
        <taxon>Eukaryota</taxon>
        <taxon>Viridiplantae</taxon>
        <taxon>Streptophyta</taxon>
        <taxon>Embryophyta</taxon>
        <taxon>Tracheophyta</taxon>
        <taxon>Spermatophyta</taxon>
        <taxon>Magnoliopsida</taxon>
        <taxon>eudicotyledons</taxon>
        <taxon>Gunneridae</taxon>
        <taxon>Pentapetalae</taxon>
        <taxon>rosids</taxon>
        <taxon>fabids</taxon>
        <taxon>Malpighiales</taxon>
        <taxon>Passifloraceae</taxon>
        <taxon>Turnera</taxon>
    </lineage>
</organism>
<proteinExistence type="predicted"/>
<reference evidence="2" key="2">
    <citation type="journal article" date="2023" name="Plants (Basel)">
        <title>Annotation of the Turnera subulata (Passifloraceae) Draft Genome Reveals the S-Locus Evolved after the Divergence of Turneroideae from Passifloroideae in a Stepwise Manner.</title>
        <authorList>
            <person name="Henning P.M."/>
            <person name="Roalson E.H."/>
            <person name="Mir W."/>
            <person name="McCubbin A.G."/>
            <person name="Shore J.S."/>
        </authorList>
    </citation>
    <scope>NUCLEOTIDE SEQUENCE</scope>
    <source>
        <strain evidence="2">F60SS</strain>
    </source>
</reference>
<dbReference type="SUPFAM" id="SSF141562">
    <property type="entry name" value="At5g01610-like"/>
    <property type="match status" value="1"/>
</dbReference>
<name>A0A9Q0F6T4_9ROSI</name>
<feature type="signal peptide" evidence="1">
    <location>
        <begin position="1"/>
        <end position="30"/>
    </location>
</feature>
<accession>A0A9Q0F6T4</accession>
<dbReference type="Proteomes" id="UP001141552">
    <property type="component" value="Unassembled WGS sequence"/>
</dbReference>
<keyword evidence="1" id="KW-0732">Signal</keyword>
<dbReference type="PANTHER" id="PTHR31676:SF96">
    <property type="entry name" value="EXPRESSED PROTEIN"/>
    <property type="match status" value="1"/>
</dbReference>
<dbReference type="InterPro" id="IPR007493">
    <property type="entry name" value="DUF538"/>
</dbReference>
<sequence>LTMAAAAASPPLYLVCFLFLFLSFPHLSLSTTDDVHDLLPKYGFPRGLIPNNVESYTLSPSGSFSIKLTNPCYIHFDRLVYYDTEIKGKLSFGAVTDVSGIQAKKLFLWVSVTGIEVSKDGDGSIEFFSGFLSEKLPAKQFEEIPVCKSRAGVDDLVQALMLYLLQVS</sequence>
<dbReference type="OrthoDB" id="622488at2759"/>
<keyword evidence="3" id="KW-1185">Reference proteome</keyword>
<reference evidence="2" key="1">
    <citation type="submission" date="2022-02" db="EMBL/GenBank/DDBJ databases">
        <authorList>
            <person name="Henning P.M."/>
            <person name="McCubbin A.G."/>
            <person name="Shore J.S."/>
        </authorList>
    </citation>
    <scope>NUCLEOTIDE SEQUENCE</scope>
    <source>
        <strain evidence="2">F60SS</strain>
        <tissue evidence="2">Leaves</tissue>
    </source>
</reference>
<feature type="non-terminal residue" evidence="2">
    <location>
        <position position="168"/>
    </location>
</feature>
<dbReference type="Gene3D" id="2.30.240.10">
    <property type="entry name" value="At5g01610-like"/>
    <property type="match status" value="1"/>
</dbReference>
<dbReference type="EMBL" id="JAKUCV010007103">
    <property type="protein sequence ID" value="KAJ4824736.1"/>
    <property type="molecule type" value="Genomic_DNA"/>
</dbReference>
<evidence type="ECO:0000256" key="1">
    <source>
        <dbReference type="SAM" id="SignalP"/>
    </source>
</evidence>
<evidence type="ECO:0008006" key="4">
    <source>
        <dbReference type="Google" id="ProtNLM"/>
    </source>
</evidence>
<evidence type="ECO:0000313" key="2">
    <source>
        <dbReference type="EMBL" id="KAJ4824736.1"/>
    </source>
</evidence>
<dbReference type="AlphaFoldDB" id="A0A9Q0F6T4"/>